<gene>
    <name evidence="4" type="ORF">IE331_14925</name>
</gene>
<comment type="caution">
    <text evidence="4">The sequence shown here is derived from an EMBL/GenBank/DDBJ whole genome shotgun (WGS) entry which is preliminary data.</text>
</comment>
<reference evidence="4" key="1">
    <citation type="submission" date="2020-09" db="EMBL/GenBank/DDBJ databases">
        <title>Nocardioides sp. strain MJB4 16S ribosomal RNA gene Genome sequencing and assembly.</title>
        <authorList>
            <person name="Kim I."/>
        </authorList>
    </citation>
    <scope>NUCLEOTIDE SEQUENCE</scope>
    <source>
        <strain evidence="4">MJB4</strain>
    </source>
</reference>
<evidence type="ECO:0000313" key="4">
    <source>
        <dbReference type="EMBL" id="MBD8870920.1"/>
    </source>
</evidence>
<evidence type="ECO:0000256" key="2">
    <source>
        <dbReference type="SAM" id="Phobius"/>
    </source>
</evidence>
<evidence type="ECO:0000256" key="1">
    <source>
        <dbReference type="SAM" id="MobiDB-lite"/>
    </source>
</evidence>
<keyword evidence="2" id="KW-0472">Membrane</keyword>
<dbReference type="Pfam" id="PF07811">
    <property type="entry name" value="TadE"/>
    <property type="match status" value="1"/>
</dbReference>
<dbReference type="NCBIfam" id="NF041390">
    <property type="entry name" value="TadE_Rv3655c"/>
    <property type="match status" value="1"/>
</dbReference>
<feature type="transmembrane region" description="Helical" evidence="2">
    <location>
        <begin position="46"/>
        <end position="67"/>
    </location>
</feature>
<name>A0A927K838_9ACTN</name>
<organism evidence="4 5">
    <name type="scientific">Nocardioides donggukensis</name>
    <dbReference type="NCBI Taxonomy" id="2774019"/>
    <lineage>
        <taxon>Bacteria</taxon>
        <taxon>Bacillati</taxon>
        <taxon>Actinomycetota</taxon>
        <taxon>Actinomycetes</taxon>
        <taxon>Propionibacteriales</taxon>
        <taxon>Nocardioidaceae</taxon>
        <taxon>Nocardioides</taxon>
    </lineage>
</organism>
<feature type="region of interest" description="Disordered" evidence="1">
    <location>
        <begin position="1"/>
        <end position="38"/>
    </location>
</feature>
<dbReference type="RefSeq" id="WP_192144248.1">
    <property type="nucleotide sequence ID" value="NZ_JACYXZ010000004.1"/>
</dbReference>
<feature type="compositionally biased region" description="Basic and acidic residues" evidence="1">
    <location>
        <begin position="1"/>
        <end position="20"/>
    </location>
</feature>
<protein>
    <submittedName>
        <fullName evidence="4">Pilus assembly protein</fullName>
    </submittedName>
</protein>
<dbReference type="AlphaFoldDB" id="A0A927K838"/>
<dbReference type="EMBL" id="JACYXZ010000004">
    <property type="protein sequence ID" value="MBD8870920.1"/>
    <property type="molecule type" value="Genomic_DNA"/>
</dbReference>
<evidence type="ECO:0000313" key="5">
    <source>
        <dbReference type="Proteomes" id="UP000616839"/>
    </source>
</evidence>
<dbReference type="InterPro" id="IPR012495">
    <property type="entry name" value="TadE-like_dom"/>
</dbReference>
<feature type="compositionally biased region" description="Basic residues" evidence="1">
    <location>
        <begin position="21"/>
        <end position="31"/>
    </location>
</feature>
<keyword evidence="2" id="KW-1133">Transmembrane helix</keyword>
<keyword evidence="2" id="KW-0812">Transmembrane</keyword>
<keyword evidence="5" id="KW-1185">Reference proteome</keyword>
<dbReference type="Proteomes" id="UP000616839">
    <property type="component" value="Unassembled WGS sequence"/>
</dbReference>
<dbReference type="InterPro" id="IPR049790">
    <property type="entry name" value="Rv3655c/TadE"/>
</dbReference>
<accession>A0A927K838</accession>
<sequence length="147" mass="15368">MTGRARERPAWERPAWERQARGRPARGRPARRGGDERGAVTAETALVLPLLVALTVALLWLVTVGLAQVRATDAAREAARALARGDPADRATALARTVAPGATVQVVHDADRVEVRVRLPVSPPGGLLGGLPGAEADATAVALVEEP</sequence>
<evidence type="ECO:0000259" key="3">
    <source>
        <dbReference type="Pfam" id="PF07811"/>
    </source>
</evidence>
<feature type="domain" description="TadE-like" evidence="3">
    <location>
        <begin position="38"/>
        <end position="80"/>
    </location>
</feature>
<proteinExistence type="predicted"/>